<protein>
    <submittedName>
        <fullName evidence="1">Uncharacterized protein</fullName>
    </submittedName>
</protein>
<name>A0A0A8YX56_ARUDO</name>
<dbReference type="EMBL" id="GBRH01266759">
    <property type="protein sequence ID" value="JAD31136.1"/>
    <property type="molecule type" value="Transcribed_RNA"/>
</dbReference>
<evidence type="ECO:0000313" key="1">
    <source>
        <dbReference type="EMBL" id="JAD31136.1"/>
    </source>
</evidence>
<proteinExistence type="predicted"/>
<accession>A0A0A8YX56</accession>
<sequence>MFALTFPSGKIIPDQD</sequence>
<reference evidence="1" key="2">
    <citation type="journal article" date="2015" name="Data Brief">
        <title>Shoot transcriptome of the giant reed, Arundo donax.</title>
        <authorList>
            <person name="Barrero R.A."/>
            <person name="Guerrero F.D."/>
            <person name="Moolhuijzen P."/>
            <person name="Goolsby J.A."/>
            <person name="Tidwell J."/>
            <person name="Bellgard S.E."/>
            <person name="Bellgard M.I."/>
        </authorList>
    </citation>
    <scope>NUCLEOTIDE SEQUENCE</scope>
    <source>
        <tissue evidence="1">Shoot tissue taken approximately 20 cm above the soil surface</tissue>
    </source>
</reference>
<dbReference type="AlphaFoldDB" id="A0A0A8YX56"/>
<reference evidence="1" key="1">
    <citation type="submission" date="2014-09" db="EMBL/GenBank/DDBJ databases">
        <authorList>
            <person name="Magalhaes I.L.F."/>
            <person name="Oliveira U."/>
            <person name="Santos F.R."/>
            <person name="Vidigal T.H.D.A."/>
            <person name="Brescovit A.D."/>
            <person name="Santos A.J."/>
        </authorList>
    </citation>
    <scope>NUCLEOTIDE SEQUENCE</scope>
    <source>
        <tissue evidence="1">Shoot tissue taken approximately 20 cm above the soil surface</tissue>
    </source>
</reference>
<organism evidence="1">
    <name type="scientific">Arundo donax</name>
    <name type="common">Giant reed</name>
    <name type="synonym">Donax arundinaceus</name>
    <dbReference type="NCBI Taxonomy" id="35708"/>
    <lineage>
        <taxon>Eukaryota</taxon>
        <taxon>Viridiplantae</taxon>
        <taxon>Streptophyta</taxon>
        <taxon>Embryophyta</taxon>
        <taxon>Tracheophyta</taxon>
        <taxon>Spermatophyta</taxon>
        <taxon>Magnoliopsida</taxon>
        <taxon>Liliopsida</taxon>
        <taxon>Poales</taxon>
        <taxon>Poaceae</taxon>
        <taxon>PACMAD clade</taxon>
        <taxon>Arundinoideae</taxon>
        <taxon>Arundineae</taxon>
        <taxon>Arundo</taxon>
    </lineage>
</organism>